<evidence type="ECO:0000313" key="2">
    <source>
        <dbReference type="Proteomes" id="UP000594638"/>
    </source>
</evidence>
<dbReference type="Gramene" id="OE9A034745T1">
    <property type="protein sequence ID" value="OE9A034745C1"/>
    <property type="gene ID" value="OE9A034745"/>
</dbReference>
<accession>A0A8S0UDU1</accession>
<name>A0A8S0UDU1_OLEEU</name>
<sequence length="117" mass="13256">MGVVEFLCSFDPPSFDLGLGFMRPSQLEAMTSKEVQMYVDSIKSNVLKEAESTEQEISNMIVAYTLSNMRSNIGSMSMKLDMYRARLDIVSLLFRYREIMKATKKVQPTGGQIIVIQ</sequence>
<comment type="caution">
    <text evidence="1">The sequence shown here is derived from an EMBL/GenBank/DDBJ whole genome shotgun (WGS) entry which is preliminary data.</text>
</comment>
<evidence type="ECO:0000313" key="1">
    <source>
        <dbReference type="EMBL" id="CAA3015786.1"/>
    </source>
</evidence>
<proteinExistence type="predicted"/>
<organism evidence="1 2">
    <name type="scientific">Olea europaea subsp. europaea</name>
    <dbReference type="NCBI Taxonomy" id="158383"/>
    <lineage>
        <taxon>Eukaryota</taxon>
        <taxon>Viridiplantae</taxon>
        <taxon>Streptophyta</taxon>
        <taxon>Embryophyta</taxon>
        <taxon>Tracheophyta</taxon>
        <taxon>Spermatophyta</taxon>
        <taxon>Magnoliopsida</taxon>
        <taxon>eudicotyledons</taxon>
        <taxon>Gunneridae</taxon>
        <taxon>Pentapetalae</taxon>
        <taxon>asterids</taxon>
        <taxon>lamiids</taxon>
        <taxon>Lamiales</taxon>
        <taxon>Oleaceae</taxon>
        <taxon>Oleeae</taxon>
        <taxon>Olea</taxon>
    </lineage>
</organism>
<gene>
    <name evidence="1" type="ORF">OLEA9_A034745</name>
</gene>
<protein>
    <submittedName>
        <fullName evidence="1">Uncharacterized protein</fullName>
    </submittedName>
</protein>
<dbReference type="EMBL" id="CACTIH010007572">
    <property type="protein sequence ID" value="CAA3015786.1"/>
    <property type="molecule type" value="Genomic_DNA"/>
</dbReference>
<reference evidence="1 2" key="1">
    <citation type="submission" date="2019-12" db="EMBL/GenBank/DDBJ databases">
        <authorList>
            <person name="Alioto T."/>
            <person name="Alioto T."/>
            <person name="Gomez Garrido J."/>
        </authorList>
    </citation>
    <scope>NUCLEOTIDE SEQUENCE [LARGE SCALE GENOMIC DNA]</scope>
</reference>
<dbReference type="Proteomes" id="UP000594638">
    <property type="component" value="Unassembled WGS sequence"/>
</dbReference>
<keyword evidence="2" id="KW-1185">Reference proteome</keyword>
<dbReference type="AlphaFoldDB" id="A0A8S0UDU1"/>